<proteinExistence type="predicted"/>
<evidence type="ECO:0000256" key="1">
    <source>
        <dbReference type="SAM" id="MobiDB-lite"/>
    </source>
</evidence>
<protein>
    <submittedName>
        <fullName evidence="2">Uncharacterized protein</fullName>
    </submittedName>
</protein>
<dbReference type="EMBL" id="MU006562">
    <property type="protein sequence ID" value="KAF2751165.1"/>
    <property type="molecule type" value="Genomic_DNA"/>
</dbReference>
<name>A0A6A6VKP3_9PLEO</name>
<sequence>MSTQTLPYLPSNNHPIQSPHHDFPSVPAPPRSQRTTKPETANRRNNSDIAPKKGRQRLRLRERIPGS</sequence>
<evidence type="ECO:0000313" key="2">
    <source>
        <dbReference type="EMBL" id="KAF2751165.1"/>
    </source>
</evidence>
<feature type="region of interest" description="Disordered" evidence="1">
    <location>
        <begin position="1"/>
        <end position="67"/>
    </location>
</feature>
<evidence type="ECO:0000313" key="3">
    <source>
        <dbReference type="Proteomes" id="UP000799440"/>
    </source>
</evidence>
<gene>
    <name evidence="2" type="ORF">M011DRAFT_463910</name>
</gene>
<dbReference type="Proteomes" id="UP000799440">
    <property type="component" value="Unassembled WGS sequence"/>
</dbReference>
<reference evidence="2" key="1">
    <citation type="journal article" date="2020" name="Stud. Mycol.">
        <title>101 Dothideomycetes genomes: a test case for predicting lifestyles and emergence of pathogens.</title>
        <authorList>
            <person name="Haridas S."/>
            <person name="Albert R."/>
            <person name="Binder M."/>
            <person name="Bloem J."/>
            <person name="Labutti K."/>
            <person name="Salamov A."/>
            <person name="Andreopoulos B."/>
            <person name="Baker S."/>
            <person name="Barry K."/>
            <person name="Bills G."/>
            <person name="Bluhm B."/>
            <person name="Cannon C."/>
            <person name="Castanera R."/>
            <person name="Culley D."/>
            <person name="Daum C."/>
            <person name="Ezra D."/>
            <person name="Gonzalez J."/>
            <person name="Henrissat B."/>
            <person name="Kuo A."/>
            <person name="Liang C."/>
            <person name="Lipzen A."/>
            <person name="Lutzoni F."/>
            <person name="Magnuson J."/>
            <person name="Mondo S."/>
            <person name="Nolan M."/>
            <person name="Ohm R."/>
            <person name="Pangilinan J."/>
            <person name="Park H.-J."/>
            <person name="Ramirez L."/>
            <person name="Alfaro M."/>
            <person name="Sun H."/>
            <person name="Tritt A."/>
            <person name="Yoshinaga Y."/>
            <person name="Zwiers L.-H."/>
            <person name="Turgeon B."/>
            <person name="Goodwin S."/>
            <person name="Spatafora J."/>
            <person name="Crous P."/>
            <person name="Grigoriev I."/>
        </authorList>
    </citation>
    <scope>NUCLEOTIDE SEQUENCE</scope>
    <source>
        <strain evidence="2">CBS 119925</strain>
    </source>
</reference>
<feature type="compositionally biased region" description="Basic and acidic residues" evidence="1">
    <location>
        <begin position="36"/>
        <end position="46"/>
    </location>
</feature>
<organism evidence="2 3">
    <name type="scientific">Sporormia fimetaria CBS 119925</name>
    <dbReference type="NCBI Taxonomy" id="1340428"/>
    <lineage>
        <taxon>Eukaryota</taxon>
        <taxon>Fungi</taxon>
        <taxon>Dikarya</taxon>
        <taxon>Ascomycota</taxon>
        <taxon>Pezizomycotina</taxon>
        <taxon>Dothideomycetes</taxon>
        <taxon>Pleosporomycetidae</taxon>
        <taxon>Pleosporales</taxon>
        <taxon>Sporormiaceae</taxon>
        <taxon>Sporormia</taxon>
    </lineage>
</organism>
<keyword evidence="3" id="KW-1185">Reference proteome</keyword>
<feature type="compositionally biased region" description="Polar residues" evidence="1">
    <location>
        <begin position="1"/>
        <end position="16"/>
    </location>
</feature>
<dbReference type="AlphaFoldDB" id="A0A6A6VKP3"/>
<accession>A0A6A6VKP3</accession>